<dbReference type="Proteomes" id="UP001163321">
    <property type="component" value="Chromosome 2"/>
</dbReference>
<protein>
    <submittedName>
        <fullName evidence="1">Uncharacterized protein</fullName>
    </submittedName>
</protein>
<proteinExistence type="predicted"/>
<evidence type="ECO:0000313" key="1">
    <source>
        <dbReference type="EMBL" id="KAI9916210.1"/>
    </source>
</evidence>
<gene>
    <name evidence="1" type="ORF">PsorP6_016975</name>
</gene>
<organism evidence="1 2">
    <name type="scientific">Peronosclerospora sorghi</name>
    <dbReference type="NCBI Taxonomy" id="230839"/>
    <lineage>
        <taxon>Eukaryota</taxon>
        <taxon>Sar</taxon>
        <taxon>Stramenopiles</taxon>
        <taxon>Oomycota</taxon>
        <taxon>Peronosporomycetes</taxon>
        <taxon>Peronosporales</taxon>
        <taxon>Peronosporaceae</taxon>
        <taxon>Peronosclerospora</taxon>
    </lineage>
</organism>
<sequence length="138" mass="16042">MVQRRGETTFLEKRVKVVRLVAQLEAHAFDGHGAAMVRASVHEYKASFRDTNRDVHVMKSKSMRHVKWIQEEAKTGGRKWPVRREGQGAVERKDWIGIWTRREATSATRMSNKSATRKRPGNAMYMRSRWVPDDDVGY</sequence>
<name>A0ACC0WBK3_9STRA</name>
<reference evidence="1 2" key="1">
    <citation type="journal article" date="2022" name="bioRxiv">
        <title>The genome of the oomycete Peronosclerospora sorghi, a cosmopolitan pathogen of maize and sorghum, is inflated with dispersed pseudogenes.</title>
        <authorList>
            <person name="Fletcher K."/>
            <person name="Martin F."/>
            <person name="Isakeit T."/>
            <person name="Cavanaugh K."/>
            <person name="Magill C."/>
            <person name="Michelmore R."/>
        </authorList>
    </citation>
    <scope>NUCLEOTIDE SEQUENCE [LARGE SCALE GENOMIC DNA]</scope>
    <source>
        <strain evidence="1">P6</strain>
    </source>
</reference>
<comment type="caution">
    <text evidence="1">The sequence shown here is derived from an EMBL/GenBank/DDBJ whole genome shotgun (WGS) entry which is preliminary data.</text>
</comment>
<accession>A0ACC0WBK3</accession>
<evidence type="ECO:0000313" key="2">
    <source>
        <dbReference type="Proteomes" id="UP001163321"/>
    </source>
</evidence>
<dbReference type="EMBL" id="CM047581">
    <property type="protein sequence ID" value="KAI9916210.1"/>
    <property type="molecule type" value="Genomic_DNA"/>
</dbReference>
<keyword evidence="2" id="KW-1185">Reference proteome</keyword>